<organism evidence="2 3">
    <name type="scientific">Candidatus Coatesbacteria bacterium RBG_13_66_14</name>
    <dbReference type="NCBI Taxonomy" id="1817816"/>
    <lineage>
        <taxon>Bacteria</taxon>
        <taxon>Candidatus Coatesiibacteriota</taxon>
    </lineage>
</organism>
<dbReference type="SUPFAM" id="SSF54593">
    <property type="entry name" value="Glyoxalase/Bleomycin resistance protein/Dihydroxybiphenyl dioxygenase"/>
    <property type="match status" value="1"/>
</dbReference>
<dbReference type="CDD" id="cd07247">
    <property type="entry name" value="SgaA_N_like"/>
    <property type="match status" value="1"/>
</dbReference>
<name>A0A1F5EY69_9BACT</name>
<dbReference type="InterPro" id="IPR052164">
    <property type="entry name" value="Anthracycline_SecMetBiosynth"/>
</dbReference>
<comment type="caution">
    <text evidence="2">The sequence shown here is derived from an EMBL/GenBank/DDBJ whole genome shotgun (WGS) entry which is preliminary data.</text>
</comment>
<dbReference type="Gene3D" id="3.10.180.10">
    <property type="entry name" value="2,3-Dihydroxybiphenyl 1,2-Dioxygenase, domain 1"/>
    <property type="match status" value="1"/>
</dbReference>
<evidence type="ECO:0000313" key="3">
    <source>
        <dbReference type="Proteomes" id="UP000177187"/>
    </source>
</evidence>
<dbReference type="Proteomes" id="UP000177187">
    <property type="component" value="Unassembled WGS sequence"/>
</dbReference>
<dbReference type="AlphaFoldDB" id="A0A1F5EY69"/>
<accession>A0A1F5EY69</accession>
<sequence>MRGACRFDIPAKNPDKLAPFYRDVFGWKTKVSRGYHMFRPPNSITGGLDTKVKAPVIYVEVADIAAKLGEVERAGGRVVTPKTHIGEGLGYYAYFADTEGNVIGLWSQH</sequence>
<evidence type="ECO:0000259" key="1">
    <source>
        <dbReference type="Pfam" id="PF18029"/>
    </source>
</evidence>
<dbReference type="PANTHER" id="PTHR33993:SF2">
    <property type="entry name" value="VOC DOMAIN-CONTAINING PROTEIN"/>
    <property type="match status" value="1"/>
</dbReference>
<reference evidence="2 3" key="1">
    <citation type="journal article" date="2016" name="Nat. Commun.">
        <title>Thousands of microbial genomes shed light on interconnected biogeochemical processes in an aquifer system.</title>
        <authorList>
            <person name="Anantharaman K."/>
            <person name="Brown C.T."/>
            <person name="Hug L.A."/>
            <person name="Sharon I."/>
            <person name="Castelle C.J."/>
            <person name="Probst A.J."/>
            <person name="Thomas B.C."/>
            <person name="Singh A."/>
            <person name="Wilkins M.J."/>
            <person name="Karaoz U."/>
            <person name="Brodie E.L."/>
            <person name="Williams K.H."/>
            <person name="Hubbard S.S."/>
            <person name="Banfield J.F."/>
        </authorList>
    </citation>
    <scope>NUCLEOTIDE SEQUENCE [LARGE SCALE GENOMIC DNA]</scope>
</reference>
<proteinExistence type="predicted"/>
<feature type="domain" description="Glyoxalase-like" evidence="1">
    <location>
        <begin position="8"/>
        <end position="103"/>
    </location>
</feature>
<dbReference type="InterPro" id="IPR041581">
    <property type="entry name" value="Glyoxalase_6"/>
</dbReference>
<dbReference type="PANTHER" id="PTHR33993">
    <property type="entry name" value="GLYOXALASE-RELATED"/>
    <property type="match status" value="1"/>
</dbReference>
<gene>
    <name evidence="2" type="ORF">A2Y64_00460</name>
</gene>
<dbReference type="EMBL" id="MFAF01000125">
    <property type="protein sequence ID" value="OGD72329.1"/>
    <property type="molecule type" value="Genomic_DNA"/>
</dbReference>
<evidence type="ECO:0000313" key="2">
    <source>
        <dbReference type="EMBL" id="OGD72329.1"/>
    </source>
</evidence>
<protein>
    <recommendedName>
        <fullName evidence="1">Glyoxalase-like domain-containing protein</fullName>
    </recommendedName>
</protein>
<dbReference type="Pfam" id="PF18029">
    <property type="entry name" value="Glyoxalase_6"/>
    <property type="match status" value="1"/>
</dbReference>
<dbReference type="InterPro" id="IPR029068">
    <property type="entry name" value="Glyas_Bleomycin-R_OHBP_Dase"/>
</dbReference>
<dbReference type="STRING" id="1817816.A2Y64_00460"/>